<dbReference type="InterPro" id="IPR036353">
    <property type="entry name" value="XPC-bd_sf"/>
</dbReference>
<dbReference type="GO" id="GO:0043161">
    <property type="term" value="P:proteasome-mediated ubiquitin-dependent protein catabolic process"/>
    <property type="evidence" value="ECO:0007669"/>
    <property type="project" value="UniProtKB-UniRule"/>
</dbReference>
<keyword evidence="4 5" id="KW-0539">Nucleus</keyword>
<feature type="domain" description="UBA" evidence="7">
    <location>
        <begin position="158"/>
        <end position="198"/>
    </location>
</feature>
<dbReference type="Pfam" id="PF00240">
    <property type="entry name" value="ubiquitin"/>
    <property type="match status" value="1"/>
</dbReference>
<dbReference type="GO" id="GO:0003684">
    <property type="term" value="F:damaged DNA binding"/>
    <property type="evidence" value="ECO:0007669"/>
    <property type="project" value="UniProtKB-UniRule"/>
</dbReference>
<dbReference type="SUPFAM" id="SSF46934">
    <property type="entry name" value="UBA-like"/>
    <property type="match status" value="2"/>
</dbReference>
<dbReference type="PANTHER" id="PTHR10621:SF0">
    <property type="entry name" value="UV EXCISION REPAIR PROTEIN RAD23"/>
    <property type="match status" value="1"/>
</dbReference>
<reference evidence="10" key="1">
    <citation type="submission" date="2022-11" db="UniProtKB">
        <authorList>
            <consortium name="WormBaseParasite"/>
        </authorList>
    </citation>
    <scope>IDENTIFICATION</scope>
</reference>
<dbReference type="CDD" id="cd14380">
    <property type="entry name" value="UBA2_Rad23"/>
    <property type="match status" value="1"/>
</dbReference>
<keyword evidence="3 5" id="KW-0234">DNA repair</keyword>
<keyword evidence="9" id="KW-1185">Reference proteome</keyword>
<dbReference type="InterPro" id="IPR000626">
    <property type="entry name" value="Ubiquitin-like_dom"/>
</dbReference>
<feature type="compositionally biased region" description="Polar residues" evidence="6">
    <location>
        <begin position="144"/>
        <end position="154"/>
    </location>
</feature>
<dbReference type="Gene3D" id="1.10.10.540">
    <property type="entry name" value="XPC-binding domain"/>
    <property type="match status" value="1"/>
</dbReference>
<dbReference type="SMART" id="SM00727">
    <property type="entry name" value="STI1"/>
    <property type="match status" value="1"/>
</dbReference>
<dbReference type="InterPro" id="IPR015360">
    <property type="entry name" value="XPC-bd"/>
</dbReference>
<protein>
    <recommendedName>
        <fullName evidence="5">UV excision repair protein RAD23</fullName>
    </recommendedName>
</protein>
<feature type="compositionally biased region" description="Low complexity" evidence="6">
    <location>
        <begin position="128"/>
        <end position="143"/>
    </location>
</feature>
<dbReference type="GO" id="GO:0031593">
    <property type="term" value="F:polyubiquitin modification-dependent protein binding"/>
    <property type="evidence" value="ECO:0007669"/>
    <property type="project" value="UniProtKB-UniRule"/>
</dbReference>
<proteinExistence type="inferred from homology"/>
<dbReference type="Gene3D" id="1.10.8.10">
    <property type="entry name" value="DNA helicase RuvA subunit, C-terminal domain"/>
    <property type="match status" value="2"/>
</dbReference>
<dbReference type="GO" id="GO:0005654">
    <property type="term" value="C:nucleoplasm"/>
    <property type="evidence" value="ECO:0007669"/>
    <property type="project" value="TreeGrafter"/>
</dbReference>
<dbReference type="SUPFAM" id="SSF101238">
    <property type="entry name" value="XPC-binding domain"/>
    <property type="match status" value="1"/>
</dbReference>
<feature type="domain" description="Ubiquitin-like" evidence="8">
    <location>
        <begin position="32"/>
        <end position="110"/>
    </location>
</feature>
<dbReference type="Pfam" id="PF00627">
    <property type="entry name" value="UBA"/>
    <property type="match status" value="2"/>
</dbReference>
<dbReference type="PROSITE" id="PS50030">
    <property type="entry name" value="UBA"/>
    <property type="match status" value="2"/>
</dbReference>
<evidence type="ECO:0000256" key="6">
    <source>
        <dbReference type="SAM" id="MobiDB-lite"/>
    </source>
</evidence>
<evidence type="ECO:0000259" key="8">
    <source>
        <dbReference type="PROSITE" id="PS50053"/>
    </source>
</evidence>
<dbReference type="FunFam" id="3.10.20.90:FF:000254">
    <property type="entry name" value="UV excision repair protein Rad23"/>
    <property type="match status" value="1"/>
</dbReference>
<dbReference type="CDD" id="cd14280">
    <property type="entry name" value="UBA1_Rad23_like"/>
    <property type="match status" value="1"/>
</dbReference>
<dbReference type="InterPro" id="IPR009060">
    <property type="entry name" value="UBA-like_sf"/>
</dbReference>
<dbReference type="GO" id="GO:0043130">
    <property type="term" value="F:ubiquitin binding"/>
    <property type="evidence" value="ECO:0007669"/>
    <property type="project" value="UniProtKB-UniRule"/>
</dbReference>
<evidence type="ECO:0000256" key="4">
    <source>
        <dbReference type="ARBA" id="ARBA00023242"/>
    </source>
</evidence>
<dbReference type="GO" id="GO:0006289">
    <property type="term" value="P:nucleotide-excision repair"/>
    <property type="evidence" value="ECO:0007669"/>
    <property type="project" value="UniProtKB-UniRule"/>
</dbReference>
<dbReference type="SMART" id="SM00213">
    <property type="entry name" value="UBQ"/>
    <property type="match status" value="1"/>
</dbReference>
<dbReference type="PRINTS" id="PR01839">
    <property type="entry name" value="RAD23PROTEIN"/>
</dbReference>
<feature type="region of interest" description="Disordered" evidence="6">
    <location>
        <begin position="127"/>
        <end position="159"/>
    </location>
</feature>
<name>A0A915PW73_9BILA</name>
<evidence type="ECO:0000313" key="9">
    <source>
        <dbReference type="Proteomes" id="UP000887581"/>
    </source>
</evidence>
<keyword evidence="2 5" id="KW-0227">DNA damage</keyword>
<dbReference type="PROSITE" id="PS50053">
    <property type="entry name" value="UBIQUITIN_2"/>
    <property type="match status" value="1"/>
</dbReference>
<evidence type="ECO:0000313" key="10">
    <source>
        <dbReference type="WBParaSite" id="sdigi.contig30.g2249.t1"/>
    </source>
</evidence>
<dbReference type="GO" id="GO:0070628">
    <property type="term" value="F:proteasome binding"/>
    <property type="evidence" value="ECO:0007669"/>
    <property type="project" value="TreeGrafter"/>
</dbReference>
<dbReference type="AlphaFoldDB" id="A0A915PW73"/>
<sequence length="372" mass="40117">MSDANEWTGISPTRYFYTSKCLHGEGRYETAMLVTFKTIAQVSFEIELDPHLTIGEVKAKIAREKGESEYPVECQKLIYNGKVLDDAQTVEEVMIDPSKFVVIMIARKKPVGAAAVESAPQPSNAQITASAAVSTATPASVTTDSNPATPQNPDGLTPEQEETAQAIVAMGYPRDRVIRALRASFFNGDRAVEYLCSGIPEEEDLAGHQESIEHEEGERGQGLGLDFLRQLPQFEQLRELVQSNPAILPQIIQQIAQSNPALMEAIQNNQEEFVNLLNNGSAGSGGGGGGGGGGGVPAAGEQRQVAIHVTEAERDAINRLKSMGFPEQLVIEAYFACDKNEDLAANYILARMDEAAAELDAMEHQGEEGRGP</sequence>
<evidence type="ECO:0000256" key="3">
    <source>
        <dbReference type="ARBA" id="ARBA00023204"/>
    </source>
</evidence>
<evidence type="ECO:0000256" key="5">
    <source>
        <dbReference type="RuleBase" id="RU367049"/>
    </source>
</evidence>
<accession>A0A915PW73</accession>
<organism evidence="9 10">
    <name type="scientific">Setaria digitata</name>
    <dbReference type="NCBI Taxonomy" id="48799"/>
    <lineage>
        <taxon>Eukaryota</taxon>
        <taxon>Metazoa</taxon>
        <taxon>Ecdysozoa</taxon>
        <taxon>Nematoda</taxon>
        <taxon>Chromadorea</taxon>
        <taxon>Rhabditida</taxon>
        <taxon>Spirurina</taxon>
        <taxon>Spiruromorpha</taxon>
        <taxon>Filarioidea</taxon>
        <taxon>Setariidae</taxon>
        <taxon>Setaria</taxon>
    </lineage>
</organism>
<dbReference type="Pfam" id="PF09280">
    <property type="entry name" value="XPC-binding"/>
    <property type="match status" value="1"/>
</dbReference>
<comment type="similarity">
    <text evidence="5">Belongs to the RAD23 family.</text>
</comment>
<dbReference type="PANTHER" id="PTHR10621">
    <property type="entry name" value="UV EXCISION REPAIR PROTEIN RAD23"/>
    <property type="match status" value="1"/>
</dbReference>
<dbReference type="Gene3D" id="3.10.20.90">
    <property type="entry name" value="Phosphatidylinositol 3-kinase Catalytic Subunit, Chain A, domain 1"/>
    <property type="match status" value="1"/>
</dbReference>
<keyword evidence="5" id="KW-0963">Cytoplasm</keyword>
<evidence type="ECO:0000256" key="1">
    <source>
        <dbReference type="ARBA" id="ARBA00022737"/>
    </source>
</evidence>
<comment type="subcellular location">
    <subcellularLocation>
        <location evidence="5">Nucleus</location>
    </subcellularLocation>
    <subcellularLocation>
        <location evidence="5">Cytoplasm</location>
    </subcellularLocation>
</comment>
<dbReference type="WBParaSite" id="sdigi.contig30.g2249.t1">
    <property type="protein sequence ID" value="sdigi.contig30.g2249.t1"/>
    <property type="gene ID" value="sdigi.contig30.g2249"/>
</dbReference>
<dbReference type="InterPro" id="IPR029071">
    <property type="entry name" value="Ubiquitin-like_domsf"/>
</dbReference>
<dbReference type="SMART" id="SM00165">
    <property type="entry name" value="UBA"/>
    <property type="match status" value="2"/>
</dbReference>
<dbReference type="InterPro" id="IPR006636">
    <property type="entry name" value="STI1_HS-bd"/>
</dbReference>
<dbReference type="InterPro" id="IPR004806">
    <property type="entry name" value="Rad23"/>
</dbReference>
<evidence type="ECO:0000259" key="7">
    <source>
        <dbReference type="PROSITE" id="PS50030"/>
    </source>
</evidence>
<dbReference type="FunFam" id="1.10.8.10:FF:000003">
    <property type="entry name" value="UV excision repair protein RAD23 homolog"/>
    <property type="match status" value="1"/>
</dbReference>
<keyword evidence="1" id="KW-0677">Repeat</keyword>
<evidence type="ECO:0000256" key="2">
    <source>
        <dbReference type="ARBA" id="ARBA00022763"/>
    </source>
</evidence>
<comment type="function">
    <text evidence="5">Multiubiquitin chain receptor involved in modulation of proteasomal degradation. Involved in nucleotide excision repair.</text>
</comment>
<dbReference type="GO" id="GO:0005829">
    <property type="term" value="C:cytosol"/>
    <property type="evidence" value="ECO:0007669"/>
    <property type="project" value="TreeGrafter"/>
</dbReference>
<dbReference type="InterPro" id="IPR015940">
    <property type="entry name" value="UBA"/>
</dbReference>
<dbReference type="SUPFAM" id="SSF54236">
    <property type="entry name" value="Ubiquitin-like"/>
    <property type="match status" value="1"/>
</dbReference>
<dbReference type="CDD" id="cd01805">
    <property type="entry name" value="Ubl_Rad23"/>
    <property type="match status" value="1"/>
</dbReference>
<dbReference type="FunFam" id="1.10.8.10:FF:000002">
    <property type="entry name" value="UV excision repair protein RAD23 homolog"/>
    <property type="match status" value="1"/>
</dbReference>
<feature type="domain" description="UBA" evidence="7">
    <location>
        <begin position="311"/>
        <end position="351"/>
    </location>
</feature>
<dbReference type="Proteomes" id="UP000887581">
    <property type="component" value="Unplaced"/>
</dbReference>